<feature type="compositionally biased region" description="Low complexity" evidence="1">
    <location>
        <begin position="45"/>
        <end position="64"/>
    </location>
</feature>
<reference evidence="3" key="1">
    <citation type="submission" date="2021-01" db="EMBL/GenBank/DDBJ databases">
        <title>Caligus Genome Assembly.</title>
        <authorList>
            <person name="Gallardo-Escarate C."/>
        </authorList>
    </citation>
    <scope>NUCLEOTIDE SEQUENCE [LARGE SCALE GENOMIC DNA]</scope>
</reference>
<dbReference type="EMBL" id="CP045905">
    <property type="protein sequence ID" value="QQP36589.1"/>
    <property type="molecule type" value="Genomic_DNA"/>
</dbReference>
<organism evidence="2 3">
    <name type="scientific">Caligus rogercresseyi</name>
    <name type="common">Sea louse</name>
    <dbReference type="NCBI Taxonomy" id="217165"/>
    <lineage>
        <taxon>Eukaryota</taxon>
        <taxon>Metazoa</taxon>
        <taxon>Ecdysozoa</taxon>
        <taxon>Arthropoda</taxon>
        <taxon>Crustacea</taxon>
        <taxon>Multicrustacea</taxon>
        <taxon>Hexanauplia</taxon>
        <taxon>Copepoda</taxon>
        <taxon>Siphonostomatoida</taxon>
        <taxon>Caligidae</taxon>
        <taxon>Caligus</taxon>
    </lineage>
</organism>
<evidence type="ECO:0000256" key="1">
    <source>
        <dbReference type="SAM" id="MobiDB-lite"/>
    </source>
</evidence>
<evidence type="ECO:0000313" key="2">
    <source>
        <dbReference type="EMBL" id="QQP36589.1"/>
    </source>
</evidence>
<keyword evidence="3" id="KW-1185">Reference proteome</keyword>
<evidence type="ECO:0000313" key="3">
    <source>
        <dbReference type="Proteomes" id="UP000595437"/>
    </source>
</evidence>
<sequence length="117" mass="12791">PQEGVEGHHDSSDNEDEEEDVFVDAVDEPGMVDFTVPVPPGLQMSSASVASSSGLRLESSSSSSNNPCDEIDEADRASNFSCDEESNMQFNVIHRKKQVSEQMGTEQPEQDGKDEKR</sequence>
<proteinExistence type="predicted"/>
<feature type="compositionally biased region" description="Basic and acidic residues" evidence="1">
    <location>
        <begin position="1"/>
        <end position="12"/>
    </location>
</feature>
<protein>
    <submittedName>
        <fullName evidence="2">Oxysterol binding protein</fullName>
    </submittedName>
</protein>
<accession>A0A7T8GRS4</accession>
<dbReference type="Proteomes" id="UP000595437">
    <property type="component" value="Chromosome 16"/>
</dbReference>
<feature type="compositionally biased region" description="Acidic residues" evidence="1">
    <location>
        <begin position="13"/>
        <end position="27"/>
    </location>
</feature>
<feature type="non-terminal residue" evidence="2">
    <location>
        <position position="1"/>
    </location>
</feature>
<dbReference type="AlphaFoldDB" id="A0A7T8GRS4"/>
<name>A0A7T8GRS4_CALRO</name>
<gene>
    <name evidence="2" type="ORF">FKW44_021736</name>
</gene>
<feature type="region of interest" description="Disordered" evidence="1">
    <location>
        <begin position="1"/>
        <end position="117"/>
    </location>
</feature>